<reference evidence="2" key="1">
    <citation type="submission" date="2020-10" db="EMBL/GenBank/DDBJ databases">
        <authorList>
            <person name="Gilroy R."/>
        </authorList>
    </citation>
    <scope>NUCLEOTIDE SEQUENCE</scope>
    <source>
        <strain evidence="2">ChiGjej3B3-7149</strain>
    </source>
</reference>
<feature type="region of interest" description="Disordered" evidence="1">
    <location>
        <begin position="1"/>
        <end position="76"/>
    </location>
</feature>
<organism evidence="2 3">
    <name type="scientific">Candidatus Scatomorpha intestinigallinarum</name>
    <dbReference type="NCBI Taxonomy" id="2840923"/>
    <lineage>
        <taxon>Bacteria</taxon>
        <taxon>Bacillati</taxon>
        <taxon>Bacillota</taxon>
        <taxon>Clostridia</taxon>
        <taxon>Eubacteriales</taxon>
        <taxon>Candidatus Scatomorpha</taxon>
    </lineage>
</organism>
<name>A0A9D1IZK6_9FIRM</name>
<feature type="compositionally biased region" description="Basic and acidic residues" evidence="1">
    <location>
        <begin position="34"/>
        <end position="53"/>
    </location>
</feature>
<sequence>MYNRYDGNTGRYVRMPEPERPEPSALRRPPPAQRPREEPRRNEAGPPPARRDGPYAPRRRAPEPAREPGGLLPRGITDALSGLLRGGLETEDLLLMLILYLMYRESGDKELLIVLGAMLLL</sequence>
<dbReference type="Proteomes" id="UP000824238">
    <property type="component" value="Unassembled WGS sequence"/>
</dbReference>
<accession>A0A9D1IZK6</accession>
<proteinExistence type="predicted"/>
<evidence type="ECO:0000256" key="1">
    <source>
        <dbReference type="SAM" id="MobiDB-lite"/>
    </source>
</evidence>
<evidence type="ECO:0000313" key="2">
    <source>
        <dbReference type="EMBL" id="HIR55492.1"/>
    </source>
</evidence>
<gene>
    <name evidence="2" type="ORF">IAD36_07875</name>
</gene>
<protein>
    <submittedName>
        <fullName evidence="2">Uncharacterized protein</fullName>
    </submittedName>
</protein>
<dbReference type="AlphaFoldDB" id="A0A9D1IZK6"/>
<reference evidence="2" key="2">
    <citation type="journal article" date="2021" name="PeerJ">
        <title>Extensive microbial diversity within the chicken gut microbiome revealed by metagenomics and culture.</title>
        <authorList>
            <person name="Gilroy R."/>
            <person name="Ravi A."/>
            <person name="Getino M."/>
            <person name="Pursley I."/>
            <person name="Horton D.L."/>
            <person name="Alikhan N.F."/>
            <person name="Baker D."/>
            <person name="Gharbi K."/>
            <person name="Hall N."/>
            <person name="Watson M."/>
            <person name="Adriaenssens E.M."/>
            <person name="Foster-Nyarko E."/>
            <person name="Jarju S."/>
            <person name="Secka A."/>
            <person name="Antonio M."/>
            <person name="Oren A."/>
            <person name="Chaudhuri R.R."/>
            <person name="La Ragione R."/>
            <person name="Hildebrand F."/>
            <person name="Pallen M.J."/>
        </authorList>
    </citation>
    <scope>NUCLEOTIDE SEQUENCE</scope>
    <source>
        <strain evidence="2">ChiGjej3B3-7149</strain>
    </source>
</reference>
<evidence type="ECO:0000313" key="3">
    <source>
        <dbReference type="Proteomes" id="UP000824238"/>
    </source>
</evidence>
<dbReference type="EMBL" id="DVHH01000189">
    <property type="protein sequence ID" value="HIR55492.1"/>
    <property type="molecule type" value="Genomic_DNA"/>
</dbReference>
<comment type="caution">
    <text evidence="2">The sequence shown here is derived from an EMBL/GenBank/DDBJ whole genome shotgun (WGS) entry which is preliminary data.</text>
</comment>